<dbReference type="AlphaFoldDB" id="A0A544SYQ5"/>
<dbReference type="Pfam" id="PF17954">
    <property type="entry name" value="Pirin_C_2"/>
    <property type="match status" value="1"/>
</dbReference>
<evidence type="ECO:0000256" key="2">
    <source>
        <dbReference type="PIRSR" id="PIRSR006232-1"/>
    </source>
</evidence>
<keyword evidence="2" id="KW-0408">Iron</keyword>
<feature type="binding site" evidence="2">
    <location>
        <position position="58"/>
    </location>
    <ligand>
        <name>Fe cation</name>
        <dbReference type="ChEBI" id="CHEBI:24875"/>
    </ligand>
</feature>
<dbReference type="OrthoDB" id="321327at2"/>
<dbReference type="PIRSF" id="PIRSF006232">
    <property type="entry name" value="Pirin"/>
    <property type="match status" value="1"/>
</dbReference>
<evidence type="ECO:0000256" key="3">
    <source>
        <dbReference type="RuleBase" id="RU003457"/>
    </source>
</evidence>
<comment type="similarity">
    <text evidence="1 3">Belongs to the pirin family.</text>
</comment>
<dbReference type="InterPro" id="IPR041602">
    <property type="entry name" value="Quercetinase_C"/>
</dbReference>
<dbReference type="InterPro" id="IPR012093">
    <property type="entry name" value="Pirin"/>
</dbReference>
<evidence type="ECO:0000256" key="1">
    <source>
        <dbReference type="ARBA" id="ARBA00008416"/>
    </source>
</evidence>
<dbReference type="GO" id="GO:0046872">
    <property type="term" value="F:metal ion binding"/>
    <property type="evidence" value="ECO:0007669"/>
    <property type="project" value="UniProtKB-KW"/>
</dbReference>
<feature type="domain" description="Quercetin 2,3-dioxygenase C-terminal cupin" evidence="5">
    <location>
        <begin position="145"/>
        <end position="226"/>
    </location>
</feature>
<evidence type="ECO:0008006" key="8">
    <source>
        <dbReference type="Google" id="ProtNLM"/>
    </source>
</evidence>
<dbReference type="Proteomes" id="UP000318937">
    <property type="component" value="Unassembled WGS sequence"/>
</dbReference>
<gene>
    <name evidence="6" type="ORF">FG383_15110</name>
</gene>
<accession>A0A544SYQ5</accession>
<evidence type="ECO:0000259" key="4">
    <source>
        <dbReference type="Pfam" id="PF02678"/>
    </source>
</evidence>
<proteinExistence type="inferred from homology"/>
<evidence type="ECO:0000259" key="5">
    <source>
        <dbReference type="Pfam" id="PF17954"/>
    </source>
</evidence>
<dbReference type="PANTHER" id="PTHR43212">
    <property type="entry name" value="QUERCETIN 2,3-DIOXYGENASE"/>
    <property type="match status" value="1"/>
</dbReference>
<dbReference type="InterPro" id="IPR003829">
    <property type="entry name" value="Pirin_N_dom"/>
</dbReference>
<keyword evidence="7" id="KW-1185">Reference proteome</keyword>
<reference evidence="6 7" key="1">
    <citation type="submission" date="2019-05" db="EMBL/GenBank/DDBJ databases">
        <title>Psychrobacillus vulpis sp. nov., a new species isolated from feces of a red fox that inhabits in The Tablas de Daimiel Natural Park, Albacete, Spain.</title>
        <authorList>
            <person name="Rodriguez M."/>
            <person name="Reina J.C."/>
            <person name="Bejar V."/>
            <person name="Llamas I."/>
        </authorList>
    </citation>
    <scope>NUCLEOTIDE SEQUENCE [LARGE SCALE GENOMIC DNA]</scope>
    <source>
        <strain evidence="6 7">NHI-2</strain>
    </source>
</reference>
<comment type="cofactor">
    <cofactor evidence="2">
        <name>Fe cation</name>
        <dbReference type="ChEBI" id="CHEBI:24875"/>
    </cofactor>
    <text evidence="2">Binds 1 Fe cation per subunit.</text>
</comment>
<dbReference type="Gene3D" id="2.60.120.10">
    <property type="entry name" value="Jelly Rolls"/>
    <property type="match status" value="2"/>
</dbReference>
<feature type="binding site" evidence="2">
    <location>
        <position position="104"/>
    </location>
    <ligand>
        <name>Fe cation</name>
        <dbReference type="ChEBI" id="CHEBI:24875"/>
    </ligand>
</feature>
<dbReference type="SUPFAM" id="SSF51182">
    <property type="entry name" value="RmlC-like cupins"/>
    <property type="match status" value="1"/>
</dbReference>
<keyword evidence="2" id="KW-0479">Metal-binding</keyword>
<dbReference type="RefSeq" id="WP_142608225.1">
    <property type="nucleotide sequence ID" value="NZ_VDGG01000035.1"/>
</dbReference>
<organism evidence="6 7">
    <name type="scientific">Psychrobacillus soli</name>
    <dbReference type="NCBI Taxonomy" id="1543965"/>
    <lineage>
        <taxon>Bacteria</taxon>
        <taxon>Bacillati</taxon>
        <taxon>Bacillota</taxon>
        <taxon>Bacilli</taxon>
        <taxon>Bacillales</taxon>
        <taxon>Bacillaceae</taxon>
        <taxon>Psychrobacillus</taxon>
    </lineage>
</organism>
<feature type="binding site" evidence="2">
    <location>
        <position position="60"/>
    </location>
    <ligand>
        <name>Fe cation</name>
        <dbReference type="ChEBI" id="CHEBI:24875"/>
    </ligand>
</feature>
<dbReference type="EMBL" id="VDGG01000035">
    <property type="protein sequence ID" value="TQR10345.1"/>
    <property type="molecule type" value="Genomic_DNA"/>
</dbReference>
<name>A0A544SYQ5_9BACI</name>
<dbReference type="InterPro" id="IPR014710">
    <property type="entry name" value="RmlC-like_jellyroll"/>
</dbReference>
<feature type="domain" description="Pirin N-terminal" evidence="4">
    <location>
        <begin position="49"/>
        <end position="116"/>
    </location>
</feature>
<dbReference type="InterPro" id="IPR011051">
    <property type="entry name" value="RmlC_Cupin_sf"/>
</dbReference>
<evidence type="ECO:0000313" key="6">
    <source>
        <dbReference type="EMBL" id="TQR10345.1"/>
    </source>
</evidence>
<protein>
    <recommendedName>
        <fullName evidence="8">Pirin family protein</fullName>
    </recommendedName>
</protein>
<feature type="binding site" evidence="2">
    <location>
        <position position="102"/>
    </location>
    <ligand>
        <name>Fe cation</name>
        <dbReference type="ChEBI" id="CHEBI:24875"/>
    </ligand>
</feature>
<dbReference type="PANTHER" id="PTHR43212:SF3">
    <property type="entry name" value="QUERCETIN 2,3-DIOXYGENASE"/>
    <property type="match status" value="1"/>
</dbReference>
<comment type="caution">
    <text evidence="6">The sequence shown here is derived from an EMBL/GenBank/DDBJ whole genome shotgun (WGS) entry which is preliminary data.</text>
</comment>
<sequence>MIQVLRAGNHYQPFRGPFTITRIQPSDIFEESIEDSVFGTLSNIDHAVMKKGLTIKMHEHVNDEIFSYVWKGTSYHKDSAGLEAEISPGKLMMMNAGVSFWHEEKVKEEYVEMLQIFFRPREANLPPNIQFHDKPTNNRDWYEMVGPEGSDAPLIVRQNAYVLDAHPRAGDILQVPSYEGKKPFLYVLSGSIQIGDYIVNKQEAVTDLEKDLPGLKAQEDTTIILFAVDMDAPAFSGGTISGISMQR</sequence>
<evidence type="ECO:0000313" key="7">
    <source>
        <dbReference type="Proteomes" id="UP000318937"/>
    </source>
</evidence>
<dbReference type="Pfam" id="PF02678">
    <property type="entry name" value="Pirin"/>
    <property type="match status" value="1"/>
</dbReference>